<gene>
    <name evidence="8" type="ORF">PARMNEM_LOCUS1338</name>
</gene>
<dbReference type="InterPro" id="IPR013604">
    <property type="entry name" value="7TM_chemorcpt"/>
</dbReference>
<dbReference type="Pfam" id="PF08395">
    <property type="entry name" value="7tm_7"/>
    <property type="match status" value="1"/>
</dbReference>
<feature type="chain" id="PRO_5043561562" description="Gustatory receptor" evidence="7">
    <location>
        <begin position="21"/>
        <end position="222"/>
    </location>
</feature>
<dbReference type="AlphaFoldDB" id="A0AAV1K8G9"/>
<evidence type="ECO:0000313" key="9">
    <source>
        <dbReference type="Proteomes" id="UP001314205"/>
    </source>
</evidence>
<dbReference type="GO" id="GO:0050909">
    <property type="term" value="P:sensory perception of taste"/>
    <property type="evidence" value="ECO:0007669"/>
    <property type="project" value="InterPro"/>
</dbReference>
<protein>
    <recommendedName>
        <fullName evidence="10">Gustatory receptor</fullName>
    </recommendedName>
</protein>
<evidence type="ECO:0008006" key="10">
    <source>
        <dbReference type="Google" id="ProtNLM"/>
    </source>
</evidence>
<keyword evidence="2" id="KW-1003">Cell membrane</keyword>
<keyword evidence="9" id="KW-1185">Reference proteome</keyword>
<comment type="subcellular location">
    <subcellularLocation>
        <location evidence="1">Cell membrane</location>
        <topology evidence="1">Multi-pass membrane protein</topology>
    </subcellularLocation>
</comment>
<organism evidence="8 9">
    <name type="scientific">Parnassius mnemosyne</name>
    <name type="common">clouded apollo</name>
    <dbReference type="NCBI Taxonomy" id="213953"/>
    <lineage>
        <taxon>Eukaryota</taxon>
        <taxon>Metazoa</taxon>
        <taxon>Ecdysozoa</taxon>
        <taxon>Arthropoda</taxon>
        <taxon>Hexapoda</taxon>
        <taxon>Insecta</taxon>
        <taxon>Pterygota</taxon>
        <taxon>Neoptera</taxon>
        <taxon>Endopterygota</taxon>
        <taxon>Lepidoptera</taxon>
        <taxon>Glossata</taxon>
        <taxon>Ditrysia</taxon>
        <taxon>Papilionoidea</taxon>
        <taxon>Papilionidae</taxon>
        <taxon>Parnassiinae</taxon>
        <taxon>Parnassini</taxon>
        <taxon>Parnassius</taxon>
        <taxon>Driopa</taxon>
    </lineage>
</organism>
<feature type="signal peptide" evidence="7">
    <location>
        <begin position="1"/>
        <end position="20"/>
    </location>
</feature>
<keyword evidence="7" id="KW-0732">Signal</keyword>
<evidence type="ECO:0000256" key="7">
    <source>
        <dbReference type="SAM" id="SignalP"/>
    </source>
</evidence>
<name>A0AAV1K8G9_9NEOP</name>
<keyword evidence="3 6" id="KW-0812">Transmembrane</keyword>
<dbReference type="Proteomes" id="UP001314205">
    <property type="component" value="Unassembled WGS sequence"/>
</dbReference>
<sequence>MVHLIIHLFLLLAFLKVINIKLSQLLTFNRGRATDPNVSYLEPMQKRKRSFAYLCNTNISFIEINPQKGDLKSLCLFYDDISSCIRLLEINHGSQVFLIVWLMFSNTVIGVTMIIVTEKILPWLVISKSAELFIWYYLACYISEQIGNEVKETELLIIKHVIDFRCDEPKRNLLMTFKQLVSSYQIRFTACNLFHLNYGTMLGTIVSVITYSIILNQLFWSG</sequence>
<comment type="caution">
    <text evidence="8">The sequence shown here is derived from an EMBL/GenBank/DDBJ whole genome shotgun (WGS) entry which is preliminary data.</text>
</comment>
<evidence type="ECO:0000256" key="2">
    <source>
        <dbReference type="ARBA" id="ARBA00022475"/>
    </source>
</evidence>
<reference evidence="8 9" key="1">
    <citation type="submission" date="2023-11" db="EMBL/GenBank/DDBJ databases">
        <authorList>
            <person name="Hedman E."/>
            <person name="Englund M."/>
            <person name="Stromberg M."/>
            <person name="Nyberg Akerstrom W."/>
            <person name="Nylinder S."/>
            <person name="Jareborg N."/>
            <person name="Kallberg Y."/>
            <person name="Kronander E."/>
        </authorList>
    </citation>
    <scope>NUCLEOTIDE SEQUENCE [LARGE SCALE GENOMIC DNA]</scope>
</reference>
<evidence type="ECO:0000256" key="1">
    <source>
        <dbReference type="ARBA" id="ARBA00004651"/>
    </source>
</evidence>
<feature type="transmembrane region" description="Helical" evidence="6">
    <location>
        <begin position="96"/>
        <end position="116"/>
    </location>
</feature>
<dbReference type="EMBL" id="CAVLGL010000002">
    <property type="protein sequence ID" value="CAK1579386.1"/>
    <property type="molecule type" value="Genomic_DNA"/>
</dbReference>
<evidence type="ECO:0000256" key="5">
    <source>
        <dbReference type="ARBA" id="ARBA00023136"/>
    </source>
</evidence>
<evidence type="ECO:0000313" key="8">
    <source>
        <dbReference type="EMBL" id="CAK1579386.1"/>
    </source>
</evidence>
<dbReference type="GO" id="GO:0005886">
    <property type="term" value="C:plasma membrane"/>
    <property type="evidence" value="ECO:0007669"/>
    <property type="project" value="UniProtKB-SubCell"/>
</dbReference>
<accession>A0AAV1K8G9</accession>
<evidence type="ECO:0000256" key="3">
    <source>
        <dbReference type="ARBA" id="ARBA00022692"/>
    </source>
</evidence>
<evidence type="ECO:0000256" key="6">
    <source>
        <dbReference type="SAM" id="Phobius"/>
    </source>
</evidence>
<feature type="transmembrane region" description="Helical" evidence="6">
    <location>
        <begin position="196"/>
        <end position="220"/>
    </location>
</feature>
<keyword evidence="5 6" id="KW-0472">Membrane</keyword>
<evidence type="ECO:0000256" key="4">
    <source>
        <dbReference type="ARBA" id="ARBA00022989"/>
    </source>
</evidence>
<keyword evidence="4 6" id="KW-1133">Transmembrane helix</keyword>
<proteinExistence type="predicted"/>